<dbReference type="EMBL" id="VBPB01000278">
    <property type="protein sequence ID" value="TMQ69803.1"/>
    <property type="molecule type" value="Genomic_DNA"/>
</dbReference>
<dbReference type="Proteomes" id="UP000319771">
    <property type="component" value="Unassembled WGS sequence"/>
</dbReference>
<dbReference type="InterPro" id="IPR002938">
    <property type="entry name" value="FAD-bd"/>
</dbReference>
<dbReference type="SUPFAM" id="SSF51905">
    <property type="entry name" value="FAD/NAD(P)-binding domain"/>
    <property type="match status" value="1"/>
</dbReference>
<dbReference type="InterPro" id="IPR050407">
    <property type="entry name" value="Geranylgeranyl_reductase"/>
</dbReference>
<dbReference type="PANTHER" id="PTHR42685:SF22">
    <property type="entry name" value="CONDITIONED MEDIUM FACTOR RECEPTOR 1"/>
    <property type="match status" value="1"/>
</dbReference>
<dbReference type="Gene3D" id="3.50.50.60">
    <property type="entry name" value="FAD/NAD(P)-binding domain"/>
    <property type="match status" value="1"/>
</dbReference>
<proteinExistence type="predicted"/>
<name>A0A538U1S3_UNCEI</name>
<gene>
    <name evidence="2" type="ORF">E6K81_14120</name>
</gene>
<dbReference type="AlphaFoldDB" id="A0A538U1S3"/>
<organism evidence="2 3">
    <name type="scientific">Eiseniibacteriota bacterium</name>
    <dbReference type="NCBI Taxonomy" id="2212470"/>
    <lineage>
        <taxon>Bacteria</taxon>
        <taxon>Candidatus Eiseniibacteriota</taxon>
    </lineage>
</organism>
<sequence length="291" mass="30461">MATGFAQRRAVLDRVLFEAAAATPGVEARTQAMVEAPLVAGGRVVGLVVNGEARRAPLTVAADGVHSSLRRALGLDRAARHRRVGMRAHFRLAAETEVAPWVDILLGAGHELYVTPLPHGELLVAALAEVRAPGAPAESAFDGWCAAQPFLAQRLRGAARLTPLRGVSPLTAGARRGWAPGVVLLGDAAGSLDPITGGGMTHALECAELLAGYVPRVIDDGDRWLAEFERRRRALLFDYALLTRGSGIGPVLAALRAWPPLLSHLVGVAGGTRSLFGARPDAPPRPSPALG</sequence>
<evidence type="ECO:0000259" key="1">
    <source>
        <dbReference type="Pfam" id="PF01494"/>
    </source>
</evidence>
<dbReference type="PANTHER" id="PTHR42685">
    <property type="entry name" value="GERANYLGERANYL DIPHOSPHATE REDUCTASE"/>
    <property type="match status" value="1"/>
</dbReference>
<accession>A0A538U1S3</accession>
<evidence type="ECO:0000313" key="2">
    <source>
        <dbReference type="EMBL" id="TMQ69803.1"/>
    </source>
</evidence>
<evidence type="ECO:0000313" key="3">
    <source>
        <dbReference type="Proteomes" id="UP000319771"/>
    </source>
</evidence>
<protein>
    <recommendedName>
        <fullName evidence="1">FAD-binding domain-containing protein</fullName>
    </recommendedName>
</protein>
<feature type="domain" description="FAD-binding" evidence="1">
    <location>
        <begin position="12"/>
        <end position="219"/>
    </location>
</feature>
<dbReference type="GO" id="GO:0071949">
    <property type="term" value="F:FAD binding"/>
    <property type="evidence" value="ECO:0007669"/>
    <property type="project" value="InterPro"/>
</dbReference>
<comment type="caution">
    <text evidence="2">The sequence shown here is derived from an EMBL/GenBank/DDBJ whole genome shotgun (WGS) entry which is preliminary data.</text>
</comment>
<reference evidence="2 3" key="1">
    <citation type="journal article" date="2019" name="Nat. Microbiol.">
        <title>Mediterranean grassland soil C-N compound turnover is dependent on rainfall and depth, and is mediated by genomically divergent microorganisms.</title>
        <authorList>
            <person name="Diamond S."/>
            <person name="Andeer P.F."/>
            <person name="Li Z."/>
            <person name="Crits-Christoph A."/>
            <person name="Burstein D."/>
            <person name="Anantharaman K."/>
            <person name="Lane K.R."/>
            <person name="Thomas B.C."/>
            <person name="Pan C."/>
            <person name="Northen T.R."/>
            <person name="Banfield J.F."/>
        </authorList>
    </citation>
    <scope>NUCLEOTIDE SEQUENCE [LARGE SCALE GENOMIC DNA]</scope>
    <source>
        <strain evidence="2">WS_11</strain>
    </source>
</reference>
<dbReference type="InterPro" id="IPR036188">
    <property type="entry name" value="FAD/NAD-bd_sf"/>
</dbReference>
<dbReference type="Pfam" id="PF01494">
    <property type="entry name" value="FAD_binding_3"/>
    <property type="match status" value="1"/>
</dbReference>